<evidence type="ECO:0000256" key="9">
    <source>
        <dbReference type="ARBA" id="ARBA00025617"/>
    </source>
</evidence>
<dbReference type="PANTHER" id="PTHR15970">
    <property type="entry name" value="ELL-ASSOCIATED FACTOR EAF"/>
    <property type="match status" value="1"/>
</dbReference>
<accession>A0ABD0Y7K8</accession>
<feature type="compositionally biased region" description="Polar residues" evidence="10">
    <location>
        <begin position="161"/>
        <end position="173"/>
    </location>
</feature>
<evidence type="ECO:0000256" key="7">
    <source>
        <dbReference type="ARBA" id="ARBA00023163"/>
    </source>
</evidence>
<evidence type="ECO:0000256" key="6">
    <source>
        <dbReference type="ARBA" id="ARBA00023159"/>
    </source>
</evidence>
<dbReference type="Pfam" id="PF09816">
    <property type="entry name" value="EAF"/>
    <property type="match status" value="1"/>
</dbReference>
<keyword evidence="7" id="KW-0804">Transcription</keyword>
<evidence type="ECO:0000256" key="5">
    <source>
        <dbReference type="ARBA" id="ARBA00023015"/>
    </source>
</evidence>
<gene>
    <name evidence="12" type="ORF">AAG570_002450</name>
</gene>
<keyword evidence="13" id="KW-1185">Reference proteome</keyword>
<keyword evidence="5" id="KW-0805">Transcription regulation</keyword>
<sequence>MTWFGLCLDDFKPASVTASKHASVEIGPNQEVTVTHLDTGGTPQTVFKGSQRPYHKECVLIIDRTTGEITLEKLTTNIQLKKTRQEMPKMSNYNCNSGRPPTPVEKKPSPPQSNKHKSSSNKVAPAVRHSPLHVSPYRSPTTTPHTIHKSPPPIGLDDANDNSTSSFDITNSLPELKSSPDFSGINFNEEDNAMHEVGILSDSSSDSSSDSNSSDSESDNEKQPPPPPAKAMNGHMNGTSSPSLLSMPEGLLNEDLQLSESGSDSD</sequence>
<organism evidence="12 13">
    <name type="scientific">Ranatra chinensis</name>
    <dbReference type="NCBI Taxonomy" id="642074"/>
    <lineage>
        <taxon>Eukaryota</taxon>
        <taxon>Metazoa</taxon>
        <taxon>Ecdysozoa</taxon>
        <taxon>Arthropoda</taxon>
        <taxon>Hexapoda</taxon>
        <taxon>Insecta</taxon>
        <taxon>Pterygota</taxon>
        <taxon>Neoptera</taxon>
        <taxon>Paraneoptera</taxon>
        <taxon>Hemiptera</taxon>
        <taxon>Heteroptera</taxon>
        <taxon>Panheteroptera</taxon>
        <taxon>Nepomorpha</taxon>
        <taxon>Nepidae</taxon>
        <taxon>Ranatrinae</taxon>
        <taxon>Ranatra</taxon>
    </lineage>
</organism>
<proteinExistence type="inferred from homology"/>
<evidence type="ECO:0000313" key="12">
    <source>
        <dbReference type="EMBL" id="KAL1123365.1"/>
    </source>
</evidence>
<comment type="subcellular location">
    <subcellularLocation>
        <location evidence="1">Nucleus</location>
    </subcellularLocation>
</comment>
<reference evidence="12 13" key="1">
    <citation type="submission" date="2024-07" db="EMBL/GenBank/DDBJ databases">
        <title>Chromosome-level genome assembly of the water stick insect Ranatra chinensis (Heteroptera: Nepidae).</title>
        <authorList>
            <person name="Liu X."/>
        </authorList>
    </citation>
    <scope>NUCLEOTIDE SEQUENCE [LARGE SCALE GENOMIC DNA]</scope>
    <source>
        <strain evidence="12">Cailab_2021Rc</strain>
        <tissue evidence="12">Muscle</tissue>
    </source>
</reference>
<evidence type="ECO:0000313" key="13">
    <source>
        <dbReference type="Proteomes" id="UP001558652"/>
    </source>
</evidence>
<comment type="similarity">
    <text evidence="2">Belongs to the EAF family.</text>
</comment>
<keyword evidence="4" id="KW-0597">Phosphoprotein</keyword>
<comment type="caution">
    <text evidence="12">The sequence shown here is derived from an EMBL/GenBank/DDBJ whole genome shotgun (WGS) entry which is preliminary data.</text>
</comment>
<name>A0ABD0Y7K8_9HEMI</name>
<evidence type="ECO:0000256" key="4">
    <source>
        <dbReference type="ARBA" id="ARBA00022553"/>
    </source>
</evidence>
<comment type="function">
    <text evidence="9">Promotes transcriptional elongation by Su(Tpl)/ELL. Essential for development.</text>
</comment>
<evidence type="ECO:0000256" key="2">
    <source>
        <dbReference type="ARBA" id="ARBA00007798"/>
    </source>
</evidence>
<dbReference type="EMBL" id="JBFDAA010000012">
    <property type="protein sequence ID" value="KAL1123365.1"/>
    <property type="molecule type" value="Genomic_DNA"/>
</dbReference>
<dbReference type="PANTHER" id="PTHR15970:SF2">
    <property type="entry name" value="ELL-ASSOCIATED FACTOR EAF"/>
    <property type="match status" value="1"/>
</dbReference>
<evidence type="ECO:0000256" key="8">
    <source>
        <dbReference type="ARBA" id="ARBA00023242"/>
    </source>
</evidence>
<dbReference type="InterPro" id="IPR019194">
    <property type="entry name" value="Tscrpt_elong_fac_Eaf_N"/>
</dbReference>
<evidence type="ECO:0000256" key="1">
    <source>
        <dbReference type="ARBA" id="ARBA00004123"/>
    </source>
</evidence>
<keyword evidence="8" id="KW-0539">Nucleus</keyword>
<feature type="region of interest" description="Disordered" evidence="10">
    <location>
        <begin position="82"/>
        <end position="266"/>
    </location>
</feature>
<evidence type="ECO:0000256" key="3">
    <source>
        <dbReference type="ARBA" id="ARBA00021452"/>
    </source>
</evidence>
<evidence type="ECO:0000256" key="10">
    <source>
        <dbReference type="SAM" id="MobiDB-lite"/>
    </source>
</evidence>
<dbReference type="Proteomes" id="UP001558652">
    <property type="component" value="Unassembled WGS sequence"/>
</dbReference>
<keyword evidence="6" id="KW-0010">Activator</keyword>
<dbReference type="AlphaFoldDB" id="A0ABD0Y7K8"/>
<dbReference type="GO" id="GO:0005654">
    <property type="term" value="C:nucleoplasm"/>
    <property type="evidence" value="ECO:0007669"/>
    <property type="project" value="UniProtKB-ARBA"/>
</dbReference>
<feature type="domain" description="Transcription elongation factor Eaf N-terminal" evidence="11">
    <location>
        <begin position="10"/>
        <end position="85"/>
    </location>
</feature>
<dbReference type="InterPro" id="IPR027093">
    <property type="entry name" value="EAF_fam"/>
</dbReference>
<protein>
    <recommendedName>
        <fullName evidence="3">Ell-associated factor Eaf</fullName>
    </recommendedName>
</protein>
<evidence type="ECO:0000259" key="11">
    <source>
        <dbReference type="Pfam" id="PF09816"/>
    </source>
</evidence>
<feature type="compositionally biased region" description="Low complexity" evidence="10">
    <location>
        <begin position="201"/>
        <end position="215"/>
    </location>
</feature>
<feature type="compositionally biased region" description="Polar residues" evidence="10">
    <location>
        <begin position="256"/>
        <end position="266"/>
    </location>
</feature>